<evidence type="ECO:0000313" key="1">
    <source>
        <dbReference type="EMBL" id="QFF90750.1"/>
    </source>
</evidence>
<dbReference type="AlphaFoldDB" id="A0A5P5X672"/>
<sequence length="295" mass="34444">MKSYLRRFKTYRSLAFAKRFILANNYIPKISRPKTYNEKVLHRKKYSNASKFSQYADKILVKDHVEKLVSSKIVIPTLYTGESISVDLTNDLLKKHKGLVLKANHNSGPVYVIDDKISQNKLASIVEDLNSQLKVDYGATKGETWYSQIEPKILIEERLYDENGANDLKDFKFHVFKQKSGEAKVVLHVDFDRNTNHTRSFFDEHLNWLPFCLEKPCIHTYLKKPNNFEEMVVIARKLAEPFSYARVDLYNVSGKIYFGEMTFAHGSGCEKFSSIHYDKWLGSLWAFDDNDEYFY</sequence>
<name>A0A5P5X672_VIBPH</name>
<reference evidence="1" key="1">
    <citation type="submission" date="2019-02" db="EMBL/GenBank/DDBJ databases">
        <authorList>
            <person name="Pang Y."/>
        </authorList>
    </citation>
    <scope>NUCLEOTIDE SEQUENCE</scope>
    <source>
        <strain evidence="1">G3567</strain>
    </source>
</reference>
<keyword evidence="1" id="KW-0808">Transferase</keyword>
<dbReference type="EMBL" id="MK503855">
    <property type="protein sequence ID" value="QFF90750.1"/>
    <property type="molecule type" value="Genomic_DNA"/>
</dbReference>
<organism evidence="1">
    <name type="scientific">Vibrio parahaemolyticus</name>
    <dbReference type="NCBI Taxonomy" id="670"/>
    <lineage>
        <taxon>Bacteria</taxon>
        <taxon>Pseudomonadati</taxon>
        <taxon>Pseudomonadota</taxon>
        <taxon>Gammaproteobacteria</taxon>
        <taxon>Vibrionales</taxon>
        <taxon>Vibrionaceae</taxon>
        <taxon>Vibrio</taxon>
    </lineage>
</organism>
<gene>
    <name evidence="1" type="primary">wcyV</name>
</gene>
<proteinExistence type="predicted"/>
<accession>A0A5P5X672</accession>
<dbReference type="GO" id="GO:0016740">
    <property type="term" value="F:transferase activity"/>
    <property type="evidence" value="ECO:0007669"/>
    <property type="project" value="UniProtKB-KW"/>
</dbReference>
<protein>
    <submittedName>
        <fullName evidence="1">Glycosyltransferase</fullName>
    </submittedName>
</protein>
<dbReference type="Pfam" id="PF14305">
    <property type="entry name" value="ATPgrasp_TupA"/>
    <property type="match status" value="1"/>
</dbReference>
<dbReference type="InterPro" id="IPR029465">
    <property type="entry name" value="ATPgrasp_TupA"/>
</dbReference>